<accession>A0A2T1C431</accession>
<proteinExistence type="predicted"/>
<protein>
    <recommendedName>
        <fullName evidence="2">Glycosyl hydrolase-like 10 domain-containing protein</fullName>
    </recommendedName>
</protein>
<dbReference type="PANTHER" id="PTHR43405:SF1">
    <property type="entry name" value="GLYCOSYL HYDROLASE DIGH"/>
    <property type="match status" value="1"/>
</dbReference>
<organism evidence="3 4">
    <name type="scientific">Merismopedia glauca CCAP 1448/3</name>
    <dbReference type="NCBI Taxonomy" id="1296344"/>
    <lineage>
        <taxon>Bacteria</taxon>
        <taxon>Bacillati</taxon>
        <taxon>Cyanobacteriota</taxon>
        <taxon>Cyanophyceae</taxon>
        <taxon>Synechococcales</taxon>
        <taxon>Merismopediaceae</taxon>
        <taxon>Merismopedia</taxon>
    </lineage>
</organism>
<evidence type="ECO:0000313" key="3">
    <source>
        <dbReference type="EMBL" id="PSB02928.1"/>
    </source>
</evidence>
<dbReference type="SUPFAM" id="SSF51445">
    <property type="entry name" value="(Trans)glycosidases"/>
    <property type="match status" value="1"/>
</dbReference>
<dbReference type="InterPro" id="IPR052177">
    <property type="entry name" value="Divisome_Glycosyl_Hydrolase"/>
</dbReference>
<keyword evidence="1" id="KW-0732">Signal</keyword>
<sequence length="415" mass="47711">MKLSLILPNWQKRLKQFLPLVFTISLLAVLWLDSFTPIVAQLPPTQQIRGVWMTANDKDMLKERSQVREAVSQLRRLNFNTIYPVVWNSGYVMYPSEVAQRRGIQNFVYKGSDGHDIIADIIAQGHREGLLVIPWFEFGFMTPETSELALNHPEWITETRDGTQTWHGAAGEVVWLNPFHPEVQEFISELVLEIVTKYDADGIQFDDHMSLPSTFGYDNYTTALYTQETGSPPPANPQDSSWIKWRADKITQFMTQLNQAVKARKSRAIFSVSPNYYDLAYKFHLQDWLTWVRLNLVDELVMQVYRQDIDQFVAQISRPEIEEIKPKIPTAIGIMTGLRNRPVPLARIKAQALAAQRQGLGVAFFYYESLWNKSPEPIDQRQSGFLSLFPATAVRYSASVSIEDPILEEIPDEIR</sequence>
<dbReference type="EMBL" id="PVWJ01000045">
    <property type="protein sequence ID" value="PSB02928.1"/>
    <property type="molecule type" value="Genomic_DNA"/>
</dbReference>
<dbReference type="Pfam" id="PF02638">
    <property type="entry name" value="GHL10"/>
    <property type="match status" value="1"/>
</dbReference>
<comment type="caution">
    <text evidence="3">The sequence shown here is derived from an EMBL/GenBank/DDBJ whole genome shotgun (WGS) entry which is preliminary data.</text>
</comment>
<evidence type="ECO:0000313" key="4">
    <source>
        <dbReference type="Proteomes" id="UP000238762"/>
    </source>
</evidence>
<reference evidence="3 4" key="1">
    <citation type="submission" date="2018-02" db="EMBL/GenBank/DDBJ databases">
        <authorList>
            <person name="Cohen D.B."/>
            <person name="Kent A.D."/>
        </authorList>
    </citation>
    <scope>NUCLEOTIDE SEQUENCE [LARGE SCALE GENOMIC DNA]</scope>
    <source>
        <strain evidence="3 4">CCAP 1448/3</strain>
    </source>
</reference>
<dbReference type="RefSeq" id="WP_106288658.1">
    <property type="nucleotide sequence ID" value="NZ_CAWNTC010000031.1"/>
</dbReference>
<dbReference type="InterPro" id="IPR003790">
    <property type="entry name" value="GHL10"/>
</dbReference>
<dbReference type="PANTHER" id="PTHR43405">
    <property type="entry name" value="GLYCOSYL HYDROLASE DIGH"/>
    <property type="match status" value="1"/>
</dbReference>
<dbReference type="InterPro" id="IPR017853">
    <property type="entry name" value="GH"/>
</dbReference>
<dbReference type="Gene3D" id="3.20.20.80">
    <property type="entry name" value="Glycosidases"/>
    <property type="match status" value="1"/>
</dbReference>
<feature type="domain" description="Glycosyl hydrolase-like 10" evidence="2">
    <location>
        <begin position="47"/>
        <end position="351"/>
    </location>
</feature>
<dbReference type="Proteomes" id="UP000238762">
    <property type="component" value="Unassembled WGS sequence"/>
</dbReference>
<keyword evidence="4" id="KW-1185">Reference proteome</keyword>
<gene>
    <name evidence="3" type="ORF">C7B64_10805</name>
</gene>
<evidence type="ECO:0000259" key="2">
    <source>
        <dbReference type="Pfam" id="PF02638"/>
    </source>
</evidence>
<evidence type="ECO:0000256" key="1">
    <source>
        <dbReference type="ARBA" id="ARBA00022729"/>
    </source>
</evidence>
<reference evidence="3 4" key="2">
    <citation type="submission" date="2018-03" db="EMBL/GenBank/DDBJ databases">
        <title>The ancient ancestry and fast evolution of plastids.</title>
        <authorList>
            <person name="Moore K.R."/>
            <person name="Magnabosco C."/>
            <person name="Momper L."/>
            <person name="Gold D.A."/>
            <person name="Bosak T."/>
            <person name="Fournier G.P."/>
        </authorList>
    </citation>
    <scope>NUCLEOTIDE SEQUENCE [LARGE SCALE GENOMIC DNA]</scope>
    <source>
        <strain evidence="3 4">CCAP 1448/3</strain>
    </source>
</reference>
<name>A0A2T1C431_9CYAN</name>
<dbReference type="OrthoDB" id="580981at2"/>
<dbReference type="AlphaFoldDB" id="A0A2T1C431"/>